<protein>
    <recommendedName>
        <fullName evidence="2">RelA/SpoT domain-containing protein</fullName>
    </recommendedName>
</protein>
<organism evidence="1">
    <name type="scientific">marine sediment metagenome</name>
    <dbReference type="NCBI Taxonomy" id="412755"/>
    <lineage>
        <taxon>unclassified sequences</taxon>
        <taxon>metagenomes</taxon>
        <taxon>ecological metagenomes</taxon>
    </lineage>
</organism>
<evidence type="ECO:0000313" key="1">
    <source>
        <dbReference type="EMBL" id="GAH65044.1"/>
    </source>
</evidence>
<dbReference type="EMBL" id="BARU01029275">
    <property type="protein sequence ID" value="GAH65044.1"/>
    <property type="molecule type" value="Genomic_DNA"/>
</dbReference>
<feature type="non-terminal residue" evidence="1">
    <location>
        <position position="176"/>
    </location>
</feature>
<reference evidence="1" key="1">
    <citation type="journal article" date="2014" name="Front. Microbiol.">
        <title>High frequency of phylogenetically diverse reductive dehalogenase-homologous genes in deep subseafloor sedimentary metagenomes.</title>
        <authorList>
            <person name="Kawai M."/>
            <person name="Futagami T."/>
            <person name="Toyoda A."/>
            <person name="Takaki Y."/>
            <person name="Nishi S."/>
            <person name="Hori S."/>
            <person name="Arai W."/>
            <person name="Tsubouchi T."/>
            <person name="Morono Y."/>
            <person name="Uchiyama I."/>
            <person name="Ito T."/>
            <person name="Fujiyama A."/>
            <person name="Inagaki F."/>
            <person name="Takami H."/>
        </authorList>
    </citation>
    <scope>NUCLEOTIDE SEQUENCE</scope>
    <source>
        <strain evidence="1">Expedition CK06-06</strain>
    </source>
</reference>
<proteinExistence type="predicted"/>
<accession>X1IG11</accession>
<dbReference type="AlphaFoldDB" id="X1IG11"/>
<evidence type="ECO:0008006" key="2">
    <source>
        <dbReference type="Google" id="ProtNLM"/>
    </source>
</evidence>
<gene>
    <name evidence="1" type="ORF">S03H2_46601</name>
</gene>
<sequence>MNVVCDIIKDTFFIEDVEEPEDFIKQTESTPFLDHAQTYIVQLIPNLSIYKRLELNIPNEIMDFKAEIQVRTYISQGWAVNQNEIFNQYEFQIPKPYQQELNRVKSLLAIEDNVLNDLMEKMLDYESSYAAYMTPEKIKAEIERLMMVYDVDRENNKIGYRIAKLATTNNDMDTSI</sequence>
<comment type="caution">
    <text evidence="1">The sequence shown here is derived from an EMBL/GenBank/DDBJ whole genome shotgun (WGS) entry which is preliminary data.</text>
</comment>
<name>X1IG11_9ZZZZ</name>